<evidence type="ECO:0000256" key="1">
    <source>
        <dbReference type="SAM" id="Coils"/>
    </source>
</evidence>
<gene>
    <name evidence="2" type="ORF">P3S46_02460</name>
</gene>
<evidence type="ECO:0000313" key="2">
    <source>
        <dbReference type="EMBL" id="MDF3636080.1"/>
    </source>
</evidence>
<dbReference type="EMBL" id="JARJGR010000347">
    <property type="protein sequence ID" value="MDF3636080.1"/>
    <property type="molecule type" value="Genomic_DNA"/>
</dbReference>
<dbReference type="RefSeq" id="WP_126496725.1">
    <property type="nucleotide sequence ID" value="NZ_JARJGR010000347.1"/>
</dbReference>
<comment type="caution">
    <text evidence="2">The sequence shown here is derived from an EMBL/GenBank/DDBJ whole genome shotgun (WGS) entry which is preliminary data.</text>
</comment>
<reference evidence="2" key="1">
    <citation type="submission" date="2023-03" db="EMBL/GenBank/DDBJ databases">
        <title>A Study on Prevalence and Characterization of Enterobacter cloacae strains in China.</title>
        <authorList>
            <person name="Zheng Z."/>
        </authorList>
    </citation>
    <scope>NUCLEOTIDE SEQUENCE</scope>
    <source>
        <strain evidence="2">EC77</strain>
    </source>
</reference>
<organism evidence="2 3">
    <name type="scientific">Enterobacter cloacae</name>
    <dbReference type="NCBI Taxonomy" id="550"/>
    <lineage>
        <taxon>Bacteria</taxon>
        <taxon>Pseudomonadati</taxon>
        <taxon>Pseudomonadota</taxon>
        <taxon>Gammaproteobacteria</taxon>
        <taxon>Enterobacterales</taxon>
        <taxon>Enterobacteriaceae</taxon>
        <taxon>Enterobacter</taxon>
        <taxon>Enterobacter cloacae complex</taxon>
    </lineage>
</organism>
<name>A0AAW6NIV5_ENTCL</name>
<dbReference type="AlphaFoldDB" id="A0AAW6NIV5"/>
<keyword evidence="1" id="KW-0175">Coiled coil</keyword>
<dbReference type="Proteomes" id="UP001215180">
    <property type="component" value="Unassembled WGS sequence"/>
</dbReference>
<proteinExistence type="predicted"/>
<evidence type="ECO:0000313" key="3">
    <source>
        <dbReference type="Proteomes" id="UP001215180"/>
    </source>
</evidence>
<feature type="coiled-coil region" evidence="1">
    <location>
        <begin position="58"/>
        <end position="85"/>
    </location>
</feature>
<sequence length="94" mass="10618">MSDNQNEAVSLKPGFIYQPVASEEVESVGVGPLIDARGMSDEQIFDWMDKKLVAAKRLRDLLSTKAAIEEQLIRLNSEIEHATLLSRIEVYRKD</sequence>
<accession>A0AAW6NIV5</accession>
<protein>
    <submittedName>
        <fullName evidence="2">Uncharacterized protein</fullName>
    </submittedName>
</protein>